<dbReference type="Proteomes" id="UP000660861">
    <property type="component" value="Unassembled WGS sequence"/>
</dbReference>
<feature type="coiled-coil region" evidence="2">
    <location>
        <begin position="60"/>
        <end position="143"/>
    </location>
</feature>
<gene>
    <name evidence="7" type="ORF">H8709_09240</name>
</gene>
<evidence type="ECO:0000313" key="7">
    <source>
        <dbReference type="EMBL" id="MBC8571010.1"/>
    </source>
</evidence>
<dbReference type="InterPro" id="IPR057309">
    <property type="entry name" value="PcsB_CC"/>
</dbReference>
<dbReference type="Gene3D" id="2.70.70.10">
    <property type="entry name" value="Glucose Permease (Domain IIA)"/>
    <property type="match status" value="1"/>
</dbReference>
<dbReference type="PANTHER" id="PTHR21666:SF289">
    <property type="entry name" value="L-ALA--D-GLU ENDOPEPTIDASE"/>
    <property type="match status" value="1"/>
</dbReference>
<feature type="compositionally biased region" description="Basic and acidic residues" evidence="3">
    <location>
        <begin position="47"/>
        <end position="59"/>
    </location>
</feature>
<evidence type="ECO:0000259" key="6">
    <source>
        <dbReference type="Pfam" id="PF24568"/>
    </source>
</evidence>
<evidence type="ECO:0000256" key="1">
    <source>
        <dbReference type="ARBA" id="ARBA00022729"/>
    </source>
</evidence>
<dbReference type="InterPro" id="IPR050570">
    <property type="entry name" value="Cell_wall_metabolism_enzyme"/>
</dbReference>
<comment type="caution">
    <text evidence="7">The sequence shown here is derived from an EMBL/GenBank/DDBJ whole genome shotgun (WGS) entry which is preliminary data.</text>
</comment>
<feature type="domain" description="M23ase beta-sheet core" evidence="5">
    <location>
        <begin position="327"/>
        <end position="427"/>
    </location>
</feature>
<sequence>MRKHHKRTYKLMAVLLCLSILFASGSAYAAEEDAKDKTDGSSQTQTESEKETPKVDQGRIDELQDQLNDLKAKQDALQQEIDNAKTERDKKLAEKKQLDSQISLIRQEISVLSEKIGALEDKITATEENITVTQENINRKEENISQNYELFKQRLKAMYMRGEASSLGLILGADSFYDFLTKSEVVKRITEQDKELIENLKTDKAELEEDKASLEKDMESLDAAKSEVESDKADLSAKKKDLDNKVAQTQKEIDYISQLEQQYLDNQATIKKQMDAASAEISQIIQNAQNNGSGQGGEFVGGEFRWPLPGFSNITSYYGWRFNHTDFHTGIDISGGGVYGAPIVAANDGTVIKANLTYVDGVGYGKYVLIDHGGGYSTLYAHTSSIAVSEGQKVSRGDTIAYVGSTGWSTGAHLHFEIRVGGSHTNPLPYLQG</sequence>
<feature type="signal peptide" evidence="4">
    <location>
        <begin position="1"/>
        <end position="29"/>
    </location>
</feature>
<reference evidence="7" key="1">
    <citation type="submission" date="2020-08" db="EMBL/GenBank/DDBJ databases">
        <title>Genome public.</title>
        <authorList>
            <person name="Liu C."/>
            <person name="Sun Q."/>
        </authorList>
    </citation>
    <scope>NUCLEOTIDE SEQUENCE</scope>
    <source>
        <strain evidence="7">NSJ-54</strain>
    </source>
</reference>
<proteinExistence type="predicted"/>
<protein>
    <submittedName>
        <fullName evidence="7">Peptidoglycan DD-metalloendopeptidase family protein</fullName>
    </submittedName>
</protein>
<evidence type="ECO:0000256" key="3">
    <source>
        <dbReference type="SAM" id="MobiDB-lite"/>
    </source>
</evidence>
<accession>A0A926EAM4</accession>
<dbReference type="CDD" id="cd12797">
    <property type="entry name" value="M23_peptidase"/>
    <property type="match status" value="1"/>
</dbReference>
<feature type="domain" description="Peptidoglycan hydrolase PcsB coiled-coil" evidence="6">
    <location>
        <begin position="137"/>
        <end position="209"/>
    </location>
</feature>
<keyword evidence="8" id="KW-1185">Reference proteome</keyword>
<dbReference type="InterPro" id="IPR011055">
    <property type="entry name" value="Dup_hybrid_motif"/>
</dbReference>
<evidence type="ECO:0000259" key="5">
    <source>
        <dbReference type="Pfam" id="PF01551"/>
    </source>
</evidence>
<dbReference type="Pfam" id="PF01551">
    <property type="entry name" value="Peptidase_M23"/>
    <property type="match status" value="1"/>
</dbReference>
<dbReference type="AlphaFoldDB" id="A0A926EAM4"/>
<dbReference type="GO" id="GO:0004222">
    <property type="term" value="F:metalloendopeptidase activity"/>
    <property type="evidence" value="ECO:0007669"/>
    <property type="project" value="TreeGrafter"/>
</dbReference>
<dbReference type="SUPFAM" id="SSF51261">
    <property type="entry name" value="Duplicated hybrid motif"/>
    <property type="match status" value="1"/>
</dbReference>
<dbReference type="EMBL" id="JACRTC010000006">
    <property type="protein sequence ID" value="MBC8571010.1"/>
    <property type="molecule type" value="Genomic_DNA"/>
</dbReference>
<dbReference type="Gene3D" id="6.10.250.3150">
    <property type="match status" value="1"/>
</dbReference>
<dbReference type="InterPro" id="IPR016047">
    <property type="entry name" value="M23ase_b-sheet_dom"/>
</dbReference>
<dbReference type="Pfam" id="PF24568">
    <property type="entry name" value="CC_PcsB"/>
    <property type="match status" value="1"/>
</dbReference>
<dbReference type="RefSeq" id="WP_262398100.1">
    <property type="nucleotide sequence ID" value="NZ_JACRTC010000006.1"/>
</dbReference>
<name>A0A926EAM4_9FIRM</name>
<keyword evidence="1 4" id="KW-0732">Signal</keyword>
<dbReference type="PANTHER" id="PTHR21666">
    <property type="entry name" value="PEPTIDASE-RELATED"/>
    <property type="match status" value="1"/>
</dbReference>
<feature type="coiled-coil region" evidence="2">
    <location>
        <begin position="190"/>
        <end position="252"/>
    </location>
</feature>
<organism evidence="7 8">
    <name type="scientific">Zongyangia hominis</name>
    <dbReference type="NCBI Taxonomy" id="2763677"/>
    <lineage>
        <taxon>Bacteria</taxon>
        <taxon>Bacillati</taxon>
        <taxon>Bacillota</taxon>
        <taxon>Clostridia</taxon>
        <taxon>Eubacteriales</taxon>
        <taxon>Oscillospiraceae</taxon>
        <taxon>Zongyangia</taxon>
    </lineage>
</organism>
<keyword evidence="2" id="KW-0175">Coiled coil</keyword>
<evidence type="ECO:0000256" key="4">
    <source>
        <dbReference type="SAM" id="SignalP"/>
    </source>
</evidence>
<evidence type="ECO:0000256" key="2">
    <source>
        <dbReference type="SAM" id="Coils"/>
    </source>
</evidence>
<feature type="chain" id="PRO_5037196070" evidence="4">
    <location>
        <begin position="30"/>
        <end position="433"/>
    </location>
</feature>
<feature type="region of interest" description="Disordered" evidence="3">
    <location>
        <begin position="31"/>
        <end position="59"/>
    </location>
</feature>
<evidence type="ECO:0000313" key="8">
    <source>
        <dbReference type="Proteomes" id="UP000660861"/>
    </source>
</evidence>